<dbReference type="OrthoDB" id="7284236at2"/>
<keyword evidence="1" id="KW-0472">Membrane</keyword>
<comment type="caution">
    <text evidence="2">The sequence shown here is derived from an EMBL/GenBank/DDBJ whole genome shotgun (WGS) entry which is preliminary data.</text>
</comment>
<name>A0A5R9JC55_9PROT</name>
<gene>
    <name evidence="2" type="ORF">FE263_03915</name>
</gene>
<keyword evidence="1" id="KW-0812">Transmembrane</keyword>
<feature type="transmembrane region" description="Helical" evidence="1">
    <location>
        <begin position="94"/>
        <end position="116"/>
    </location>
</feature>
<sequence>MRGTDLLPVDRVATLHGEVAGLVRFDFGKQLGTRHATTIRIPADAARSAAMPESAAPSRAWLATGALLGLLTVAGAALAAHLPDRLLAPDGRASLRAAVQVIGWHAAALLVAALWMRDAGRRWIVHGACLCLLLGTVCFCVGVAVPALRGPHLGRLAPTGGTLQMAGWLLLALSTLGRPGGRRV</sequence>
<keyword evidence="3" id="KW-1185">Reference proteome</keyword>
<feature type="transmembrane region" description="Helical" evidence="1">
    <location>
        <begin position="123"/>
        <end position="144"/>
    </location>
</feature>
<keyword evidence="1" id="KW-1133">Transmembrane helix</keyword>
<feature type="transmembrane region" description="Helical" evidence="1">
    <location>
        <begin position="156"/>
        <end position="176"/>
    </location>
</feature>
<evidence type="ECO:0000256" key="1">
    <source>
        <dbReference type="SAM" id="Phobius"/>
    </source>
</evidence>
<evidence type="ECO:0000313" key="2">
    <source>
        <dbReference type="EMBL" id="TLU74343.1"/>
    </source>
</evidence>
<dbReference type="EMBL" id="VCDI01000001">
    <property type="protein sequence ID" value="TLU74343.1"/>
    <property type="molecule type" value="Genomic_DNA"/>
</dbReference>
<dbReference type="Pfam" id="PF04241">
    <property type="entry name" value="DUF423"/>
    <property type="match status" value="1"/>
</dbReference>
<dbReference type="Proteomes" id="UP000305654">
    <property type="component" value="Unassembled WGS sequence"/>
</dbReference>
<evidence type="ECO:0000313" key="3">
    <source>
        <dbReference type="Proteomes" id="UP000305654"/>
    </source>
</evidence>
<accession>A0A5R9JC55</accession>
<protein>
    <submittedName>
        <fullName evidence="2">DUF423 domain-containing protein</fullName>
    </submittedName>
</protein>
<reference evidence="2 3" key="1">
    <citation type="submission" date="2019-05" db="EMBL/GenBank/DDBJ databases">
        <authorList>
            <person name="Pankratov T."/>
            <person name="Grouzdev D."/>
        </authorList>
    </citation>
    <scope>NUCLEOTIDE SEQUENCE [LARGE SCALE GENOMIC DNA]</scope>
    <source>
        <strain evidence="2 3">KEBCLARHB70R</strain>
    </source>
</reference>
<proteinExistence type="predicted"/>
<dbReference type="AlphaFoldDB" id="A0A5R9JC55"/>
<organism evidence="2 3">
    <name type="scientific">Lichenicoccus roseus</name>
    <dbReference type="NCBI Taxonomy" id="2683649"/>
    <lineage>
        <taxon>Bacteria</taxon>
        <taxon>Pseudomonadati</taxon>
        <taxon>Pseudomonadota</taxon>
        <taxon>Alphaproteobacteria</taxon>
        <taxon>Acetobacterales</taxon>
        <taxon>Acetobacteraceae</taxon>
        <taxon>Lichenicoccus</taxon>
    </lineage>
</organism>
<dbReference type="InterPro" id="IPR006696">
    <property type="entry name" value="DUF423"/>
</dbReference>
<feature type="transmembrane region" description="Helical" evidence="1">
    <location>
        <begin position="60"/>
        <end position="82"/>
    </location>
</feature>